<feature type="binding site" evidence="3">
    <location>
        <position position="35"/>
    </location>
    <ligand>
        <name>S-adenosyl-L-methionine</name>
        <dbReference type="ChEBI" id="CHEBI:59789"/>
    </ligand>
</feature>
<keyword evidence="1 3" id="KW-0808">Transferase</keyword>
<dbReference type="InterPro" id="IPR041698">
    <property type="entry name" value="Methyltransf_25"/>
</dbReference>
<comment type="similarity">
    <text evidence="3">Belongs to the class I-like SAM-binding methyltransferase superfamily. Cx-SAM synthase family.</text>
</comment>
<protein>
    <recommendedName>
        <fullName evidence="3">Carboxy-S-adenosyl-L-methionine synthase</fullName>
        <shortName evidence="3">Cx-SAM synthase</shortName>
        <ecNumber evidence="3">2.1.3.-</ecNumber>
    </recommendedName>
</protein>
<evidence type="ECO:0000313" key="5">
    <source>
        <dbReference type="EMBL" id="XAM18212.1"/>
    </source>
</evidence>
<organism evidence="5 6">
    <name type="scientific">Helicobacter mastomyrinus</name>
    <dbReference type="NCBI Taxonomy" id="287948"/>
    <lineage>
        <taxon>Bacteria</taxon>
        <taxon>Pseudomonadati</taxon>
        <taxon>Campylobacterota</taxon>
        <taxon>Epsilonproteobacteria</taxon>
        <taxon>Campylobacterales</taxon>
        <taxon>Helicobacteraceae</taxon>
        <taxon>Helicobacter</taxon>
    </lineage>
</organism>
<dbReference type="InterPro" id="IPR005271">
    <property type="entry name" value="CmoA"/>
</dbReference>
<feature type="binding site" evidence="3">
    <location>
        <begin position="85"/>
        <end position="86"/>
    </location>
    <ligand>
        <name>S-adenosyl-L-methionine</name>
        <dbReference type="ChEBI" id="CHEBI:59789"/>
    </ligand>
</feature>
<dbReference type="EMBL" id="CP145316">
    <property type="protein sequence ID" value="XAM18212.1"/>
    <property type="molecule type" value="Genomic_DNA"/>
</dbReference>
<evidence type="ECO:0000256" key="3">
    <source>
        <dbReference type="HAMAP-Rule" id="MF_01589"/>
    </source>
</evidence>
<dbReference type="InterPro" id="IPR029063">
    <property type="entry name" value="SAM-dependent_MTases_sf"/>
</dbReference>
<evidence type="ECO:0000313" key="6">
    <source>
        <dbReference type="Proteomes" id="UP001434737"/>
    </source>
</evidence>
<proteinExistence type="inferred from homology"/>
<dbReference type="HAMAP" id="MF_01589">
    <property type="entry name" value="Cx_SAM_synthase"/>
    <property type="match status" value="1"/>
</dbReference>
<evidence type="ECO:0000256" key="2">
    <source>
        <dbReference type="ARBA" id="ARBA00022691"/>
    </source>
</evidence>
<keyword evidence="2 3" id="KW-0949">S-adenosyl-L-methionine</keyword>
<gene>
    <name evidence="3 5" type="primary">cmoA</name>
    <name evidence="5" type="ORF">V3I05_00510</name>
</gene>
<dbReference type="SUPFAM" id="SSF53335">
    <property type="entry name" value="S-adenosyl-L-methionine-dependent methyltransferases"/>
    <property type="match status" value="1"/>
</dbReference>
<evidence type="ECO:0000256" key="1">
    <source>
        <dbReference type="ARBA" id="ARBA00022679"/>
    </source>
</evidence>
<feature type="binding site" evidence="3">
    <location>
        <position position="126"/>
    </location>
    <ligand>
        <name>S-adenosyl-L-methionine</name>
        <dbReference type="ChEBI" id="CHEBI:59789"/>
    </ligand>
</feature>
<evidence type="ECO:0000259" key="4">
    <source>
        <dbReference type="Pfam" id="PF13649"/>
    </source>
</evidence>
<dbReference type="Gene3D" id="3.40.50.150">
    <property type="entry name" value="Vaccinia Virus protein VP39"/>
    <property type="match status" value="1"/>
</dbReference>
<dbReference type="NCBIfam" id="TIGR00740">
    <property type="entry name" value="carboxy-S-adenosyl-L-methionine synthase CmoA"/>
    <property type="match status" value="1"/>
</dbReference>
<dbReference type="PIRSF" id="PIRSF006325">
    <property type="entry name" value="MeTrfase_bac"/>
    <property type="match status" value="1"/>
</dbReference>
<reference evidence="5 6" key="1">
    <citation type="submission" date="2024-02" db="EMBL/GenBank/DDBJ databases">
        <title>Genome and pathogenicity analysis of Helicobacter mastomyrinus isolated from mice.</title>
        <authorList>
            <person name="Zhu L."/>
        </authorList>
    </citation>
    <scope>NUCLEOTIDE SEQUENCE [LARGE SCALE GENOMIC DNA]</scope>
    <source>
        <strain evidence="5 6">Hm-17</strain>
    </source>
</reference>
<comment type="function">
    <text evidence="3">Catalyzes the conversion of S-adenosyl-L-methionine (SAM) to carboxy-S-adenosyl-L-methionine (Cx-SAM).</text>
</comment>
<dbReference type="RefSeq" id="WP_343353681.1">
    <property type="nucleotide sequence ID" value="NZ_CP145316.1"/>
</dbReference>
<feature type="binding site" evidence="3">
    <location>
        <position position="193"/>
    </location>
    <ligand>
        <name>S-adenosyl-L-methionine</name>
        <dbReference type="ChEBI" id="CHEBI:59789"/>
    </ligand>
</feature>
<comment type="catalytic activity">
    <reaction evidence="3">
        <text>prephenate + S-adenosyl-L-methionine = carboxy-S-adenosyl-L-methionine + 3-phenylpyruvate + H2O</text>
        <dbReference type="Rhea" id="RHEA:51692"/>
        <dbReference type="ChEBI" id="CHEBI:15377"/>
        <dbReference type="ChEBI" id="CHEBI:18005"/>
        <dbReference type="ChEBI" id="CHEBI:29934"/>
        <dbReference type="ChEBI" id="CHEBI:59789"/>
        <dbReference type="ChEBI" id="CHEBI:134278"/>
    </reaction>
</comment>
<dbReference type="PANTHER" id="PTHR43861">
    <property type="entry name" value="TRANS-ACONITATE 2-METHYLTRANSFERASE-RELATED"/>
    <property type="match status" value="1"/>
</dbReference>
<feature type="domain" description="Methyltransferase" evidence="4">
    <location>
        <begin position="57"/>
        <end position="152"/>
    </location>
</feature>
<feature type="binding site" evidence="3">
    <location>
        <begin position="111"/>
        <end position="112"/>
    </location>
    <ligand>
        <name>S-adenosyl-L-methionine</name>
        <dbReference type="ChEBI" id="CHEBI:59789"/>
    </ligand>
</feature>
<dbReference type="PANTHER" id="PTHR43861:SF2">
    <property type="entry name" value="CARBOXY-S-ADENOSYL-L-METHIONINE SYNTHASE"/>
    <property type="match status" value="1"/>
</dbReference>
<dbReference type="Proteomes" id="UP001434737">
    <property type="component" value="Chromosome"/>
</dbReference>
<accession>A0ABZ3F7W1</accession>
<feature type="binding site" evidence="3">
    <location>
        <begin position="61"/>
        <end position="63"/>
    </location>
    <ligand>
        <name>S-adenosyl-L-methionine</name>
        <dbReference type="ChEBI" id="CHEBI:59789"/>
    </ligand>
</feature>
<sequence>MKDRIFTKDIGKQFEFDAQVASVFDDMLERSIPHYKEVLGLIVDFCAMNLKTENALIYDLGSSTGTTLLALYQALPSSTHFIGIDNSQAMIDKATLKAKAYGANITFLCEDVFSYQFLPSHIIIANYILQFIRPIQRQTLLQKIYDSLADDGVLMISEKMSSPHRILDKQMIERYMRYKMEQGYTQSEISKKREALENVLIPFSLAENITMLKNVGFSGVEVLFKWVNFGTLIAKK</sequence>
<dbReference type="CDD" id="cd02440">
    <property type="entry name" value="AdoMet_MTases"/>
    <property type="match status" value="1"/>
</dbReference>
<name>A0ABZ3F7W1_9HELI</name>
<dbReference type="Pfam" id="PF13649">
    <property type="entry name" value="Methyltransf_25"/>
    <property type="match status" value="1"/>
</dbReference>
<keyword evidence="6" id="KW-1185">Reference proteome</keyword>
<dbReference type="EC" id="2.1.3.-" evidence="3"/>